<evidence type="ECO:0000313" key="2">
    <source>
        <dbReference type="EMBL" id="HIX35594.1"/>
    </source>
</evidence>
<dbReference type="GO" id="GO:0003677">
    <property type="term" value="F:DNA binding"/>
    <property type="evidence" value="ECO:0007669"/>
    <property type="project" value="InterPro"/>
</dbReference>
<name>A0A9D1VI13_9LACO</name>
<dbReference type="SUPFAM" id="SSF46955">
    <property type="entry name" value="Putative DNA-binding domain"/>
    <property type="match status" value="1"/>
</dbReference>
<organism evidence="2 3">
    <name type="scientific">Candidatus Limosilactobacillus merdigallinarum</name>
    <dbReference type="NCBI Taxonomy" id="2838652"/>
    <lineage>
        <taxon>Bacteria</taxon>
        <taxon>Bacillati</taxon>
        <taxon>Bacillota</taxon>
        <taxon>Bacilli</taxon>
        <taxon>Lactobacillales</taxon>
        <taxon>Lactobacillaceae</taxon>
        <taxon>Limosilactobacillus</taxon>
    </lineage>
</organism>
<dbReference type="AlphaFoldDB" id="A0A9D1VI13"/>
<dbReference type="InterPro" id="IPR010982">
    <property type="entry name" value="Lambda_DNA-bd_dom_sf"/>
</dbReference>
<gene>
    <name evidence="2" type="ORF">H9856_04250</name>
</gene>
<dbReference type="Pfam" id="PF12728">
    <property type="entry name" value="HTH_17"/>
    <property type="match status" value="1"/>
</dbReference>
<reference evidence="2" key="1">
    <citation type="journal article" date="2021" name="PeerJ">
        <title>Extensive microbial diversity within the chicken gut microbiome revealed by metagenomics and culture.</title>
        <authorList>
            <person name="Gilroy R."/>
            <person name="Ravi A."/>
            <person name="Getino M."/>
            <person name="Pursley I."/>
            <person name="Horton D.L."/>
            <person name="Alikhan N.F."/>
            <person name="Baker D."/>
            <person name="Gharbi K."/>
            <person name="Hall N."/>
            <person name="Watson M."/>
            <person name="Adriaenssens E.M."/>
            <person name="Foster-Nyarko E."/>
            <person name="Jarju S."/>
            <person name="Secka A."/>
            <person name="Antonio M."/>
            <person name="Oren A."/>
            <person name="Chaudhuri R.R."/>
            <person name="La Ragione R."/>
            <person name="Hildebrand F."/>
            <person name="Pallen M.J."/>
        </authorList>
    </citation>
    <scope>NUCLEOTIDE SEQUENCE</scope>
    <source>
        <strain evidence="2">ChiSxjej3B15-572</strain>
    </source>
</reference>
<feature type="domain" description="Helix-turn-helix" evidence="1">
    <location>
        <begin position="39"/>
        <end position="86"/>
    </location>
</feature>
<dbReference type="Gene3D" id="1.10.260.40">
    <property type="entry name" value="lambda repressor-like DNA-binding domains"/>
    <property type="match status" value="1"/>
</dbReference>
<evidence type="ECO:0000259" key="1">
    <source>
        <dbReference type="Pfam" id="PF12728"/>
    </source>
</evidence>
<evidence type="ECO:0000313" key="3">
    <source>
        <dbReference type="Proteomes" id="UP000824231"/>
    </source>
</evidence>
<dbReference type="Proteomes" id="UP000824231">
    <property type="component" value="Unassembled WGS sequence"/>
</dbReference>
<proteinExistence type="predicted"/>
<sequence>MAVNVQLPPELQQATQHMVKAALDQAIDQALQKASFPPYMTQQEACKYLHVAPSTFNQWLKKYKVPVIRIEGVKRYARSSLDKFMKTLEE</sequence>
<reference evidence="2" key="2">
    <citation type="submission" date="2021-04" db="EMBL/GenBank/DDBJ databases">
        <authorList>
            <person name="Gilroy R."/>
        </authorList>
    </citation>
    <scope>NUCLEOTIDE SEQUENCE</scope>
    <source>
        <strain evidence="2">ChiSxjej3B15-572</strain>
    </source>
</reference>
<dbReference type="InterPro" id="IPR009061">
    <property type="entry name" value="DNA-bd_dom_put_sf"/>
</dbReference>
<dbReference type="InterPro" id="IPR041657">
    <property type="entry name" value="HTH_17"/>
</dbReference>
<protein>
    <submittedName>
        <fullName evidence="2">Helix-turn-helix domain-containing protein</fullName>
    </submittedName>
</protein>
<comment type="caution">
    <text evidence="2">The sequence shown here is derived from an EMBL/GenBank/DDBJ whole genome shotgun (WGS) entry which is preliminary data.</text>
</comment>
<accession>A0A9D1VI13</accession>
<dbReference type="EMBL" id="DXFH01000013">
    <property type="protein sequence ID" value="HIX35594.1"/>
    <property type="molecule type" value="Genomic_DNA"/>
</dbReference>